<evidence type="ECO:0000313" key="4">
    <source>
        <dbReference type="Proteomes" id="UP001364472"/>
    </source>
</evidence>
<dbReference type="RefSeq" id="WP_337335406.1">
    <property type="nucleotide sequence ID" value="NZ_JBBDHC010000010.1"/>
</dbReference>
<sequence length="311" mass="32610">METRANHLLIGGFAIAVVLVTLASLLWLGKFGGDRNVAFYDIVFSESVIGLSKGSVVSYNGVPVGDVVSLAVDPKDLARVVVRVRIGDPGLMRRDTQATLGFAAVTGVADIRLSGGSLDSPKLASDKGVPVIMATLSPLAKFTASGEDIMVNINEVVTRISELLSTENRAHVSTVLNNLDALATTLGEERQALGEAIRQLSAASGQLQSTLASIEGAARSAQSLMSGQGGPLVAELRQTVEKLDALAASLDGLVKDNRSAVNSFSQQGLRQVGPALDELRATLTSLRALSEQISRSDSPLLGNPQPREFKP</sequence>
<reference evidence="3 4" key="1">
    <citation type="journal article" date="2016" name="Antonie Van Leeuwenhoek">
        <title>Denitratimonas tolerans gen. nov., sp. nov., a denitrifying bacterium isolated from a bioreactor for tannery wastewater treatment.</title>
        <authorList>
            <person name="Han S.I."/>
            <person name="Kim J.O."/>
            <person name="Lee Y.R."/>
            <person name="Ekpeghere K.I."/>
            <person name="Koh S.C."/>
            <person name="Whang K.S."/>
        </authorList>
    </citation>
    <scope>NUCLEOTIDE SEQUENCE [LARGE SCALE GENOMIC DNA]</scope>
    <source>
        <strain evidence="3 4">KACC 17565</strain>
    </source>
</reference>
<dbReference type="EMBL" id="JBBDHC010000010">
    <property type="protein sequence ID" value="MEJ1249690.1"/>
    <property type="molecule type" value="Genomic_DNA"/>
</dbReference>
<dbReference type="Pfam" id="PF02470">
    <property type="entry name" value="MlaD"/>
    <property type="match status" value="1"/>
</dbReference>
<dbReference type="AlphaFoldDB" id="A0AAW9R2X4"/>
<dbReference type="PANTHER" id="PTHR36698:SF2">
    <property type="entry name" value="MCE_MLAD DOMAIN-CONTAINING PROTEIN"/>
    <property type="match status" value="1"/>
</dbReference>
<keyword evidence="4" id="KW-1185">Reference proteome</keyword>
<accession>A0AAW9R2X4</accession>
<protein>
    <submittedName>
        <fullName evidence="3">MlaD family protein</fullName>
    </submittedName>
</protein>
<dbReference type="PANTHER" id="PTHR36698">
    <property type="entry name" value="BLL5892 PROTEIN"/>
    <property type="match status" value="1"/>
</dbReference>
<dbReference type="Proteomes" id="UP001364472">
    <property type="component" value="Unassembled WGS sequence"/>
</dbReference>
<organism evidence="3 4">
    <name type="scientific">Denitratimonas tolerans</name>
    <dbReference type="NCBI Taxonomy" id="1338420"/>
    <lineage>
        <taxon>Bacteria</taxon>
        <taxon>Pseudomonadati</taxon>
        <taxon>Pseudomonadota</taxon>
        <taxon>Gammaproteobacteria</taxon>
        <taxon>Lysobacterales</taxon>
        <taxon>Lysobacteraceae</taxon>
        <taxon>Denitratimonas</taxon>
    </lineage>
</organism>
<name>A0AAW9R2X4_9GAMM</name>
<evidence type="ECO:0000259" key="2">
    <source>
        <dbReference type="Pfam" id="PF02470"/>
    </source>
</evidence>
<comment type="caution">
    <text evidence="3">The sequence shown here is derived from an EMBL/GenBank/DDBJ whole genome shotgun (WGS) entry which is preliminary data.</text>
</comment>
<dbReference type="InterPro" id="IPR003399">
    <property type="entry name" value="Mce/MlaD"/>
</dbReference>
<keyword evidence="1" id="KW-1133">Transmembrane helix</keyword>
<gene>
    <name evidence="3" type="ORF">WB794_08410</name>
</gene>
<proteinExistence type="predicted"/>
<evidence type="ECO:0000313" key="3">
    <source>
        <dbReference type="EMBL" id="MEJ1249690.1"/>
    </source>
</evidence>
<keyword evidence="1" id="KW-0472">Membrane</keyword>
<evidence type="ECO:0000256" key="1">
    <source>
        <dbReference type="SAM" id="Phobius"/>
    </source>
</evidence>
<keyword evidence="1" id="KW-0812">Transmembrane</keyword>
<feature type="transmembrane region" description="Helical" evidence="1">
    <location>
        <begin position="7"/>
        <end position="28"/>
    </location>
</feature>
<feature type="domain" description="Mce/MlaD" evidence="2">
    <location>
        <begin position="46"/>
        <end position="114"/>
    </location>
</feature>